<proteinExistence type="predicted"/>
<dbReference type="InterPro" id="IPR006029">
    <property type="entry name" value="Neurotrans-gated_channel_TM"/>
</dbReference>
<dbReference type="Gene3D" id="1.20.58.390">
    <property type="entry name" value="Neurotransmitter-gated ion-channel transmembrane domain"/>
    <property type="match status" value="2"/>
</dbReference>
<keyword evidence="12" id="KW-0868">Chloride</keyword>
<sequence>MQIYIPSMLIVIISWVSFWIHRDASPARVSLGVTTVLTMTTLMTTTNASLPKVSYIKAIDIYLGTCFVMVFASLIEYAAVSYLNKKMKMRREQRQRQEKVVQQVQPLPAPPPASEAMIDPLMPLVRNASLPFVAVNYLSWNEAPQSCPSRCVYATGMPTKNPYYLTGVKLLPRYQLDAGQHIGAITSHSQPPLRPECECEMNQVLSIPMRMVTKPRRRRHRLHNVTPSSIDKYSRLLFPLLFFIFNGIYWITQERNIIKNGYSDADIKLYWLKGYNSVTFDQEIRKLPTFELEDLYIVERKISLSTGDYSRLSLHLTFVRNLGFYWVQIYQPSIMVVTISWVSFWISRDSAPARVTLGIMTVLTMTTLMTSTNSQLPKVSYAKAVDIYLGFGFLLVFCALIEYAMVSYTVKRQNDRRIRSAFTRSAAQSEAPTISEKPLLTPLHRLPPPVKLNAIEPPLIAPWKHNSVPERINQCQYEEPPCNCGKLVSQMVVAVKEHNQQRKIDLRGT</sequence>
<evidence type="ECO:0000256" key="10">
    <source>
        <dbReference type="ARBA" id="ARBA00023173"/>
    </source>
</evidence>
<dbReference type="Proteomes" id="UP000030665">
    <property type="component" value="Unassembled WGS sequence"/>
</dbReference>
<feature type="transmembrane region" description="Helical" evidence="16">
    <location>
        <begin position="387"/>
        <end position="410"/>
    </location>
</feature>
<keyword evidence="5 16" id="KW-1133">Transmembrane helix</keyword>
<feature type="domain" description="Neurotransmitter-gated ion-channel transmembrane" evidence="17">
    <location>
        <begin position="329"/>
        <end position="435"/>
    </location>
</feature>
<keyword evidence="1" id="KW-0813">Transport</keyword>
<evidence type="ECO:0000256" key="13">
    <source>
        <dbReference type="ARBA" id="ARBA00023257"/>
    </source>
</evidence>
<keyword evidence="10" id="KW-0869">Chloride channel</keyword>
<keyword evidence="9" id="KW-1015">Disulfide bond</keyword>
<feature type="transmembrane region" description="Helical" evidence="16">
    <location>
        <begin position="61"/>
        <end position="84"/>
    </location>
</feature>
<dbReference type="InterPro" id="IPR006201">
    <property type="entry name" value="Neur_channel"/>
</dbReference>
<dbReference type="FunFam" id="1.20.58.390:FF:000067">
    <property type="entry name" value="Glycine receptor subunit alpha-2"/>
    <property type="match status" value="1"/>
</dbReference>
<gene>
    <name evidence="18" type="ORF">TTRE_0000863001</name>
</gene>
<dbReference type="InterPro" id="IPR036719">
    <property type="entry name" value="Neuro-gated_channel_TM_sf"/>
</dbReference>
<dbReference type="GO" id="GO:0045211">
    <property type="term" value="C:postsynaptic membrane"/>
    <property type="evidence" value="ECO:0007669"/>
    <property type="project" value="UniProtKB-SubCell"/>
</dbReference>
<dbReference type="Pfam" id="PF02932">
    <property type="entry name" value="Neur_chan_memb"/>
    <property type="match status" value="2"/>
</dbReference>
<dbReference type="EMBL" id="HG806978">
    <property type="protein sequence ID" value="CDW60266.1"/>
    <property type="molecule type" value="Genomic_DNA"/>
</dbReference>
<organism evidence="18 19">
    <name type="scientific">Trichuris trichiura</name>
    <name type="common">Whipworm</name>
    <name type="synonym">Trichocephalus trichiurus</name>
    <dbReference type="NCBI Taxonomy" id="36087"/>
    <lineage>
        <taxon>Eukaryota</taxon>
        <taxon>Metazoa</taxon>
        <taxon>Ecdysozoa</taxon>
        <taxon>Nematoda</taxon>
        <taxon>Enoplea</taxon>
        <taxon>Dorylaimia</taxon>
        <taxon>Trichinellida</taxon>
        <taxon>Trichuridae</taxon>
        <taxon>Trichuris</taxon>
    </lineage>
</organism>
<dbReference type="GO" id="GO:0005254">
    <property type="term" value="F:chloride channel activity"/>
    <property type="evidence" value="ECO:0007669"/>
    <property type="project" value="UniProtKB-KW"/>
</dbReference>
<dbReference type="OrthoDB" id="203862at2759"/>
<reference evidence="18" key="1">
    <citation type="submission" date="2014-01" db="EMBL/GenBank/DDBJ databases">
        <authorList>
            <person name="Aslett M."/>
        </authorList>
    </citation>
    <scope>NUCLEOTIDE SEQUENCE</scope>
</reference>
<keyword evidence="14" id="KW-0407">Ion channel</keyword>
<evidence type="ECO:0000256" key="6">
    <source>
        <dbReference type="ARBA" id="ARBA00023018"/>
    </source>
</evidence>
<dbReference type="PRINTS" id="PR00253">
    <property type="entry name" value="GABAARECEPTR"/>
</dbReference>
<keyword evidence="11" id="KW-0325">Glycoprotein</keyword>
<dbReference type="GO" id="GO:0034707">
    <property type="term" value="C:chloride channel complex"/>
    <property type="evidence" value="ECO:0007669"/>
    <property type="project" value="UniProtKB-KW"/>
</dbReference>
<keyword evidence="6" id="KW-0770">Synapse</keyword>
<evidence type="ECO:0000256" key="15">
    <source>
        <dbReference type="ARBA" id="ARBA00034104"/>
    </source>
</evidence>
<keyword evidence="4" id="KW-0732">Signal</keyword>
<keyword evidence="2" id="KW-1003">Cell membrane</keyword>
<reference evidence="18" key="2">
    <citation type="submission" date="2014-03" db="EMBL/GenBank/DDBJ databases">
        <title>The whipworm genome and dual-species transcriptomics of an intimate host-pathogen interaction.</title>
        <authorList>
            <person name="Foth B.J."/>
            <person name="Tsai I.J."/>
            <person name="Reid A.J."/>
            <person name="Bancroft A.J."/>
            <person name="Nichol S."/>
            <person name="Tracey A."/>
            <person name="Holroyd N."/>
            <person name="Cotton J.A."/>
            <person name="Stanley E.J."/>
            <person name="Zarowiecki M."/>
            <person name="Liu J.Z."/>
            <person name="Huckvale T."/>
            <person name="Cooper P.J."/>
            <person name="Grencis R.K."/>
            <person name="Berriman M."/>
        </authorList>
    </citation>
    <scope>NUCLEOTIDE SEQUENCE [LARGE SCALE GENOMIC DNA]</scope>
</reference>
<evidence type="ECO:0000256" key="14">
    <source>
        <dbReference type="ARBA" id="ARBA00023303"/>
    </source>
</evidence>
<evidence type="ECO:0000256" key="11">
    <source>
        <dbReference type="ARBA" id="ARBA00023180"/>
    </source>
</evidence>
<evidence type="ECO:0000313" key="18">
    <source>
        <dbReference type="EMBL" id="CDW60266.1"/>
    </source>
</evidence>
<evidence type="ECO:0000256" key="9">
    <source>
        <dbReference type="ARBA" id="ARBA00023157"/>
    </source>
</evidence>
<keyword evidence="8 16" id="KW-0472">Membrane</keyword>
<comment type="subcellular location">
    <subcellularLocation>
        <location evidence="15">Postsynaptic cell membrane</location>
        <topology evidence="15">Multi-pass membrane protein</topology>
    </subcellularLocation>
</comment>
<accession>A0A077ZIQ1</accession>
<keyword evidence="19" id="KW-1185">Reference proteome</keyword>
<keyword evidence="13" id="KW-0628">Postsynaptic cell membrane</keyword>
<dbReference type="STRING" id="36087.A0A077ZIQ1"/>
<feature type="domain" description="Neurotransmitter-gated ion-channel transmembrane" evidence="17">
    <location>
        <begin position="3"/>
        <end position="250"/>
    </location>
</feature>
<dbReference type="InterPro" id="IPR038050">
    <property type="entry name" value="Neuro_actylchol_rec"/>
</dbReference>
<dbReference type="GO" id="GO:0005230">
    <property type="term" value="F:extracellular ligand-gated monoatomic ion channel activity"/>
    <property type="evidence" value="ECO:0007669"/>
    <property type="project" value="UniProtKB-ARBA"/>
</dbReference>
<evidence type="ECO:0000256" key="5">
    <source>
        <dbReference type="ARBA" id="ARBA00022989"/>
    </source>
</evidence>
<evidence type="ECO:0000256" key="7">
    <source>
        <dbReference type="ARBA" id="ARBA00023065"/>
    </source>
</evidence>
<dbReference type="CDD" id="cd19049">
    <property type="entry name" value="LGIC_TM_anion"/>
    <property type="match status" value="2"/>
</dbReference>
<evidence type="ECO:0000256" key="4">
    <source>
        <dbReference type="ARBA" id="ARBA00022729"/>
    </source>
</evidence>
<evidence type="ECO:0000256" key="12">
    <source>
        <dbReference type="ARBA" id="ARBA00023214"/>
    </source>
</evidence>
<feature type="transmembrane region" description="Helical" evidence="16">
    <location>
        <begin position="324"/>
        <end position="346"/>
    </location>
</feature>
<keyword evidence="7" id="KW-0406">Ion transport</keyword>
<dbReference type="AlphaFoldDB" id="A0A077ZIQ1"/>
<evidence type="ECO:0000256" key="8">
    <source>
        <dbReference type="ARBA" id="ARBA00023136"/>
    </source>
</evidence>
<dbReference type="SUPFAM" id="SSF90112">
    <property type="entry name" value="Neurotransmitter-gated ion-channel transmembrane pore"/>
    <property type="match status" value="2"/>
</dbReference>
<evidence type="ECO:0000256" key="3">
    <source>
        <dbReference type="ARBA" id="ARBA00022692"/>
    </source>
</evidence>
<evidence type="ECO:0000259" key="17">
    <source>
        <dbReference type="Pfam" id="PF02932"/>
    </source>
</evidence>
<feature type="transmembrane region" description="Helical" evidence="16">
    <location>
        <begin position="353"/>
        <end position="372"/>
    </location>
</feature>
<evidence type="ECO:0000313" key="19">
    <source>
        <dbReference type="Proteomes" id="UP000030665"/>
    </source>
</evidence>
<dbReference type="InterPro" id="IPR006028">
    <property type="entry name" value="GABAA/Glycine_rcpt"/>
</dbReference>
<name>A0A077ZIQ1_TRITR</name>
<keyword evidence="3 16" id="KW-0812">Transmembrane</keyword>
<protein>
    <submittedName>
        <fullName evidence="18">Neur chan memb domain containing protein</fullName>
    </submittedName>
</protein>
<dbReference type="PANTHER" id="PTHR18945">
    <property type="entry name" value="NEUROTRANSMITTER GATED ION CHANNEL"/>
    <property type="match status" value="1"/>
</dbReference>
<feature type="transmembrane region" description="Helical" evidence="16">
    <location>
        <begin position="236"/>
        <end position="252"/>
    </location>
</feature>
<dbReference type="GO" id="GO:0004888">
    <property type="term" value="F:transmembrane signaling receptor activity"/>
    <property type="evidence" value="ECO:0007669"/>
    <property type="project" value="InterPro"/>
</dbReference>
<evidence type="ECO:0000256" key="1">
    <source>
        <dbReference type="ARBA" id="ARBA00022448"/>
    </source>
</evidence>
<evidence type="ECO:0000256" key="16">
    <source>
        <dbReference type="SAM" id="Phobius"/>
    </source>
</evidence>
<evidence type="ECO:0000256" key="2">
    <source>
        <dbReference type="ARBA" id="ARBA00022475"/>
    </source>
</evidence>